<sequence>MRQHGLACGGQPDRAAAAIEQLLAELAFKMPDLRADRRLRDMYPLGRAGEVGFLGHRDEVFELPQFHKKSQYFV</sequence>
<name>A0A0U1DQR1_9MYCO</name>
<dbReference type="AlphaFoldDB" id="A0A0U1DQR1"/>
<reference evidence="1 2" key="1">
    <citation type="submission" date="2015-03" db="EMBL/GenBank/DDBJ databases">
        <authorList>
            <person name="Murphy D."/>
        </authorList>
    </citation>
    <scope>NUCLEOTIDE SEQUENCE [LARGE SCALE GENOMIC DNA]</scope>
    <source>
        <strain evidence="1 2">D16</strain>
    </source>
</reference>
<accession>A0A0U1DQR1</accession>
<proteinExistence type="predicted"/>
<evidence type="ECO:0000313" key="2">
    <source>
        <dbReference type="Proteomes" id="UP000182227"/>
    </source>
</evidence>
<dbReference type="EMBL" id="CTEF01000004">
    <property type="protein sequence ID" value="CQD20274.1"/>
    <property type="molecule type" value="Genomic_DNA"/>
</dbReference>
<evidence type="ECO:0000313" key="1">
    <source>
        <dbReference type="EMBL" id="CQD20274.1"/>
    </source>
</evidence>
<dbReference type="Proteomes" id="UP000182227">
    <property type="component" value="Unassembled WGS sequence"/>
</dbReference>
<protein>
    <submittedName>
        <fullName evidence="1">Uncharacterized protein</fullName>
    </submittedName>
</protein>
<organism evidence="1 2">
    <name type="scientific">Mycolicibacterium conceptionense</name>
    <dbReference type="NCBI Taxonomy" id="451644"/>
    <lineage>
        <taxon>Bacteria</taxon>
        <taxon>Bacillati</taxon>
        <taxon>Actinomycetota</taxon>
        <taxon>Actinomycetes</taxon>
        <taxon>Mycobacteriales</taxon>
        <taxon>Mycobacteriaceae</taxon>
        <taxon>Mycolicibacterium</taxon>
    </lineage>
</organism>
<dbReference type="AntiFam" id="ANF00185">
    <property type="entry name" value="Shadow ORF (opposite ybhD)"/>
</dbReference>
<gene>
    <name evidence="1" type="ORF">BN970_04612</name>
</gene>